<feature type="transmembrane region" description="Helical" evidence="5">
    <location>
        <begin position="619"/>
        <end position="639"/>
    </location>
</feature>
<dbReference type="PANTHER" id="PTHR24198">
    <property type="entry name" value="ANKYRIN REPEAT AND PROTEIN KINASE DOMAIN-CONTAINING PROTEIN"/>
    <property type="match status" value="1"/>
</dbReference>
<feature type="compositionally biased region" description="Basic and acidic residues" evidence="4">
    <location>
        <begin position="197"/>
        <end position="213"/>
    </location>
</feature>
<name>L8HD80_ACACF</name>
<feature type="domain" description="F-box" evidence="6">
    <location>
        <begin position="231"/>
        <end position="277"/>
    </location>
</feature>
<dbReference type="PROSITE" id="PS50088">
    <property type="entry name" value="ANK_REPEAT"/>
    <property type="match status" value="2"/>
</dbReference>
<dbReference type="RefSeq" id="XP_004353022.1">
    <property type="nucleotide sequence ID" value="XM_004352970.1"/>
</dbReference>
<keyword evidence="2 3" id="KW-0040">ANK repeat</keyword>
<dbReference type="VEuPathDB" id="AmoebaDB:ACA1_071150"/>
<evidence type="ECO:0000256" key="5">
    <source>
        <dbReference type="SAM" id="Phobius"/>
    </source>
</evidence>
<dbReference type="OrthoDB" id="3219396at2759"/>
<organism evidence="7 8">
    <name type="scientific">Acanthamoeba castellanii (strain ATCC 30010 / Neff)</name>
    <dbReference type="NCBI Taxonomy" id="1257118"/>
    <lineage>
        <taxon>Eukaryota</taxon>
        <taxon>Amoebozoa</taxon>
        <taxon>Discosea</taxon>
        <taxon>Longamoebia</taxon>
        <taxon>Centramoebida</taxon>
        <taxon>Acanthamoebidae</taxon>
        <taxon>Acanthamoeba</taxon>
    </lineage>
</organism>
<evidence type="ECO:0000256" key="1">
    <source>
        <dbReference type="ARBA" id="ARBA00022737"/>
    </source>
</evidence>
<dbReference type="InterPro" id="IPR036770">
    <property type="entry name" value="Ankyrin_rpt-contain_sf"/>
</dbReference>
<feature type="region of interest" description="Disordered" evidence="4">
    <location>
        <begin position="192"/>
        <end position="219"/>
    </location>
</feature>
<proteinExistence type="predicted"/>
<reference evidence="7 8" key="1">
    <citation type="journal article" date="2013" name="Genome Biol.">
        <title>Genome of Acanthamoeba castellanii highlights extensive lateral gene transfer and early evolution of tyrosine kinase signaling.</title>
        <authorList>
            <person name="Clarke M."/>
            <person name="Lohan A.J."/>
            <person name="Liu B."/>
            <person name="Lagkouvardos I."/>
            <person name="Roy S."/>
            <person name="Zafar N."/>
            <person name="Bertelli C."/>
            <person name="Schilde C."/>
            <person name="Kianianmomeni A."/>
            <person name="Burglin T.R."/>
            <person name="Frech C."/>
            <person name="Turcotte B."/>
            <person name="Kopec K.O."/>
            <person name="Synnott J.M."/>
            <person name="Choo C."/>
            <person name="Paponov I."/>
            <person name="Finkler A."/>
            <person name="Soon Heng Tan C."/>
            <person name="Hutchins A.P."/>
            <person name="Weinmeier T."/>
            <person name="Rattei T."/>
            <person name="Chu J.S."/>
            <person name="Gimenez G."/>
            <person name="Irimia M."/>
            <person name="Rigden D.J."/>
            <person name="Fitzpatrick D.A."/>
            <person name="Lorenzo-Morales J."/>
            <person name="Bateman A."/>
            <person name="Chiu C.H."/>
            <person name="Tang P."/>
            <person name="Hegemann P."/>
            <person name="Fromm H."/>
            <person name="Raoult D."/>
            <person name="Greub G."/>
            <person name="Miranda-Saavedra D."/>
            <person name="Chen N."/>
            <person name="Nash P."/>
            <person name="Ginger M.L."/>
            <person name="Horn M."/>
            <person name="Schaap P."/>
            <person name="Caler L."/>
            <person name="Loftus B."/>
        </authorList>
    </citation>
    <scope>NUCLEOTIDE SEQUENCE [LARGE SCALE GENOMIC DNA]</scope>
    <source>
        <strain evidence="7 8">Neff</strain>
    </source>
</reference>
<evidence type="ECO:0000313" key="7">
    <source>
        <dbReference type="EMBL" id="ELR23494.1"/>
    </source>
</evidence>
<sequence length="947" mass="104681">MDATNRREVVVGEWTLNITASPDGAGLQVEALRRTPELDAAVIQGKGASPPEEGRVAVCVADVEGHLEPATVILPANKVWFGVGGRTNNNKRPASSSVGDDMDDATAVGGEEDEDEDDGMLLRSGIMPPAKKRQRSNSTAEATHRRPASDDEYDDEAKRAQNDDLDSDEHDVLDSEGHGQQAVPAIGSTLMPQLRGASEHVRVEGKDEAKKEDREEEMEGEVWWQPAGEHHLGFADMPTEIQLRVFSRLTPNEVITASAVCRHWRALSQDTGLWRDHVNSLYGSLEGPGAYYRDIYIQTALGMRKIQQIYAASLRKAQFCLSSLLEDLTARNIKQLLSVGLPLENLTPFMIAVKHRHKGVVNLLLPYLATDDDEDDAAQLREASAMEGDGSDFTIYDRWNNLLEALTIAISIRDTDTAVVLIRAGADVAATNCFQQAIYKGDKEMVRFLLANGADKEAQLFLKDYAYVTPLIFAIEMENREIVQMLLDAGADPNTRCEHMPYGSPTRVNVTALTVAVGRCNLEMAGLLLAHPGRLERANWKEALELAKEQLLDVASEERVHLIMFMQAEIERRHAKWVTMVQLLRDYAHSAVFIDDQHDQDEKPGCFLIYKMKGPTCGWWWMALVLGVWLAMGWVGLVAGAGGAVCHCNCCAQLSGDCTDPAATAFAVGDCSHCTKEACWDHFRKCKDAVVIESSCLAVKPALTLVVVLSLLCGIAILLILSVLRYHTPFIRRLFRGATQLKFPQSYGGGDRHGAGGSGAGRGHEAVVAVLLKHGATVDVLVEAGADMGVRSEERMVVLEQLVPVFVVGGRTPLHYAAEHGSLDCARYLVSAGADVEAKDFDGYAPFHLASLHRRADVADLLNPAPQHPVVLPSWEEFEWRWHEDYRKRSVRAAEQYKHILDGPCCYPCRYLERFLDDEDRPPGGIDHHHHHHHHPDPHTTQERPPQ</sequence>
<keyword evidence="5" id="KW-0472">Membrane</keyword>
<evidence type="ECO:0000259" key="6">
    <source>
        <dbReference type="PROSITE" id="PS50181"/>
    </source>
</evidence>
<feature type="transmembrane region" description="Helical" evidence="5">
    <location>
        <begin position="702"/>
        <end position="724"/>
    </location>
</feature>
<accession>L8HD80</accession>
<protein>
    <submittedName>
        <fullName evidence="7">Fbox domain containing protein</fullName>
    </submittedName>
</protein>
<evidence type="ECO:0000256" key="2">
    <source>
        <dbReference type="ARBA" id="ARBA00023043"/>
    </source>
</evidence>
<gene>
    <name evidence="7" type="ORF">ACA1_071150</name>
</gene>
<dbReference type="EMBL" id="KB007857">
    <property type="protein sequence ID" value="ELR23494.1"/>
    <property type="molecule type" value="Genomic_DNA"/>
</dbReference>
<dbReference type="Pfam" id="PF12796">
    <property type="entry name" value="Ank_2"/>
    <property type="match status" value="2"/>
</dbReference>
<keyword evidence="5" id="KW-0812">Transmembrane</keyword>
<feature type="compositionally biased region" description="Acidic residues" evidence="4">
    <location>
        <begin position="100"/>
        <end position="119"/>
    </location>
</feature>
<dbReference type="GeneID" id="14924474"/>
<dbReference type="PROSITE" id="PS50297">
    <property type="entry name" value="ANK_REP_REGION"/>
    <property type="match status" value="2"/>
</dbReference>
<dbReference type="PANTHER" id="PTHR24198:SF165">
    <property type="entry name" value="ANKYRIN REPEAT-CONTAINING PROTEIN-RELATED"/>
    <property type="match status" value="1"/>
</dbReference>
<dbReference type="SUPFAM" id="SSF81383">
    <property type="entry name" value="F-box domain"/>
    <property type="match status" value="1"/>
</dbReference>
<dbReference type="Pfam" id="PF12937">
    <property type="entry name" value="F-box-like"/>
    <property type="match status" value="1"/>
</dbReference>
<feature type="compositionally biased region" description="Basic and acidic residues" evidence="4">
    <location>
        <begin position="937"/>
        <end position="947"/>
    </location>
</feature>
<feature type="region of interest" description="Disordered" evidence="4">
    <location>
        <begin position="88"/>
        <end position="178"/>
    </location>
</feature>
<dbReference type="AlphaFoldDB" id="L8HD80"/>
<dbReference type="SMART" id="SM00256">
    <property type="entry name" value="FBOX"/>
    <property type="match status" value="1"/>
</dbReference>
<feature type="repeat" description="ANK" evidence="3">
    <location>
        <begin position="809"/>
        <end position="841"/>
    </location>
</feature>
<dbReference type="Proteomes" id="UP000011083">
    <property type="component" value="Unassembled WGS sequence"/>
</dbReference>
<dbReference type="InterPro" id="IPR001810">
    <property type="entry name" value="F-box_dom"/>
</dbReference>
<keyword evidence="8" id="KW-1185">Reference proteome</keyword>
<keyword evidence="1" id="KW-0677">Repeat</keyword>
<dbReference type="SUPFAM" id="SSF48403">
    <property type="entry name" value="Ankyrin repeat"/>
    <property type="match status" value="2"/>
</dbReference>
<evidence type="ECO:0000256" key="4">
    <source>
        <dbReference type="SAM" id="MobiDB-lite"/>
    </source>
</evidence>
<evidence type="ECO:0000313" key="8">
    <source>
        <dbReference type="Proteomes" id="UP000011083"/>
    </source>
</evidence>
<feature type="repeat" description="ANK" evidence="3">
    <location>
        <begin position="466"/>
        <end position="498"/>
    </location>
</feature>
<evidence type="ECO:0000256" key="3">
    <source>
        <dbReference type="PROSITE-ProRule" id="PRU00023"/>
    </source>
</evidence>
<keyword evidence="5" id="KW-1133">Transmembrane helix</keyword>
<dbReference type="PROSITE" id="PS50181">
    <property type="entry name" value="FBOX"/>
    <property type="match status" value="1"/>
</dbReference>
<dbReference type="Gene3D" id="1.25.40.20">
    <property type="entry name" value="Ankyrin repeat-containing domain"/>
    <property type="match status" value="3"/>
</dbReference>
<dbReference type="InterPro" id="IPR002110">
    <property type="entry name" value="Ankyrin_rpt"/>
</dbReference>
<feature type="region of interest" description="Disordered" evidence="4">
    <location>
        <begin position="920"/>
        <end position="947"/>
    </location>
</feature>
<dbReference type="Gene3D" id="1.20.1280.50">
    <property type="match status" value="1"/>
</dbReference>
<feature type="compositionally biased region" description="Polar residues" evidence="4">
    <location>
        <begin position="88"/>
        <end position="98"/>
    </location>
</feature>
<dbReference type="SMART" id="SM00248">
    <property type="entry name" value="ANK"/>
    <property type="match status" value="8"/>
</dbReference>
<dbReference type="KEGG" id="acan:ACA1_071150"/>
<dbReference type="InterPro" id="IPR036047">
    <property type="entry name" value="F-box-like_dom_sf"/>
</dbReference>